<feature type="region of interest" description="Disordered" evidence="1">
    <location>
        <begin position="61"/>
        <end position="111"/>
    </location>
</feature>
<evidence type="ECO:0000313" key="2">
    <source>
        <dbReference type="EMBL" id="KAG9448096.1"/>
    </source>
</evidence>
<dbReference type="Proteomes" id="UP000825729">
    <property type="component" value="Unassembled WGS sequence"/>
</dbReference>
<keyword evidence="3" id="KW-1185">Reference proteome</keyword>
<dbReference type="EMBL" id="JAINDJ010000005">
    <property type="protein sequence ID" value="KAG9448096.1"/>
    <property type="molecule type" value="Genomic_DNA"/>
</dbReference>
<proteinExistence type="predicted"/>
<reference evidence="2 3" key="1">
    <citation type="submission" date="2021-07" db="EMBL/GenBank/DDBJ databases">
        <title>The Aristolochia fimbriata genome: insights into angiosperm evolution, floral development and chemical biosynthesis.</title>
        <authorList>
            <person name="Jiao Y."/>
        </authorList>
    </citation>
    <scope>NUCLEOTIDE SEQUENCE [LARGE SCALE GENOMIC DNA]</scope>
    <source>
        <strain evidence="2">IBCAS-2021</strain>
        <tissue evidence="2">Leaf</tissue>
    </source>
</reference>
<evidence type="ECO:0000256" key="1">
    <source>
        <dbReference type="SAM" id="MobiDB-lite"/>
    </source>
</evidence>
<organism evidence="2 3">
    <name type="scientific">Aristolochia fimbriata</name>
    <name type="common">White veined hardy Dutchman's pipe vine</name>
    <dbReference type="NCBI Taxonomy" id="158543"/>
    <lineage>
        <taxon>Eukaryota</taxon>
        <taxon>Viridiplantae</taxon>
        <taxon>Streptophyta</taxon>
        <taxon>Embryophyta</taxon>
        <taxon>Tracheophyta</taxon>
        <taxon>Spermatophyta</taxon>
        <taxon>Magnoliopsida</taxon>
        <taxon>Magnoliidae</taxon>
        <taxon>Piperales</taxon>
        <taxon>Aristolochiaceae</taxon>
        <taxon>Aristolochia</taxon>
    </lineage>
</organism>
<protein>
    <submittedName>
        <fullName evidence="2">Uncharacterized protein</fullName>
    </submittedName>
</protein>
<comment type="caution">
    <text evidence="2">The sequence shown here is derived from an EMBL/GenBank/DDBJ whole genome shotgun (WGS) entry which is preliminary data.</text>
</comment>
<gene>
    <name evidence="2" type="ORF">H6P81_014224</name>
</gene>
<dbReference type="AlphaFoldDB" id="A0AAV7EK79"/>
<feature type="compositionally biased region" description="Acidic residues" evidence="1">
    <location>
        <begin position="70"/>
        <end position="111"/>
    </location>
</feature>
<evidence type="ECO:0000313" key="3">
    <source>
        <dbReference type="Proteomes" id="UP000825729"/>
    </source>
</evidence>
<name>A0AAV7EK79_ARIFI</name>
<accession>A0AAV7EK79</accession>
<sequence>MLRSALTASSRALLRLAAASSRLSSLHSSIALTSSVAPIRPLLPSVSVLRFPYDFSRGYARGKQAVSSRDDDDDEDDDFSGFDDSDDASFDDEDIVDVDDDDDDDDDEDSD</sequence>